<dbReference type="RefSeq" id="WP_205745446.1">
    <property type="nucleotide sequence ID" value="NZ_BMHA01000015.1"/>
</dbReference>
<name>A0A8J3ABA2_9ACTN</name>
<dbReference type="Proteomes" id="UP000650511">
    <property type="component" value="Unassembled WGS sequence"/>
</dbReference>
<protein>
    <recommendedName>
        <fullName evidence="3">TIGR02678 family protein</fullName>
    </recommendedName>
</protein>
<reference evidence="1" key="2">
    <citation type="submission" date="2020-09" db="EMBL/GenBank/DDBJ databases">
        <authorList>
            <person name="Sun Q."/>
            <person name="Zhou Y."/>
        </authorList>
    </citation>
    <scope>NUCLEOTIDE SEQUENCE</scope>
    <source>
        <strain evidence="1">CGMCC 1.14988</strain>
    </source>
</reference>
<dbReference type="EMBL" id="BMHA01000015">
    <property type="protein sequence ID" value="GGI09393.1"/>
    <property type="molecule type" value="Genomic_DNA"/>
</dbReference>
<dbReference type="AlphaFoldDB" id="A0A8J3ABA2"/>
<dbReference type="NCBIfam" id="TIGR02678">
    <property type="entry name" value="TIGR02678 family protein"/>
    <property type="match status" value="1"/>
</dbReference>
<dbReference type="Pfam" id="PF09661">
    <property type="entry name" value="DUF2398"/>
    <property type="match status" value="1"/>
</dbReference>
<evidence type="ECO:0000313" key="1">
    <source>
        <dbReference type="EMBL" id="GGI09393.1"/>
    </source>
</evidence>
<proteinExistence type="predicted"/>
<accession>A0A8J3ABA2</accession>
<organism evidence="1 2">
    <name type="scientific">Egicoccus halophilus</name>
    <dbReference type="NCBI Taxonomy" id="1670830"/>
    <lineage>
        <taxon>Bacteria</taxon>
        <taxon>Bacillati</taxon>
        <taxon>Actinomycetota</taxon>
        <taxon>Nitriliruptoria</taxon>
        <taxon>Egicoccales</taxon>
        <taxon>Egicoccaceae</taxon>
        <taxon>Egicoccus</taxon>
    </lineage>
</organism>
<dbReference type="InterPro" id="IPR013494">
    <property type="entry name" value="CHP02678"/>
</dbReference>
<gene>
    <name evidence="1" type="ORF">GCM10011354_33850</name>
</gene>
<comment type="caution">
    <text evidence="1">The sequence shown here is derived from an EMBL/GenBank/DDBJ whole genome shotgun (WGS) entry which is preliminary data.</text>
</comment>
<keyword evidence="2" id="KW-1185">Reference proteome</keyword>
<sequence>MSTVDAPVSELREQLEAAERHEFRLALRTLLMRPLLPATDDAFPAVRRQATALRDWLASETGWILHVDRSHARLRKTPARLTDGTRGARARPGDPPFSRRRYVLLCLALAALEGEERQTALGRLAERIVGSVAADEQLAAAGVRFTLETRDERRDLVAVARLLLALKVLRRVDGDEAAYVTGAGDALYAVDRAALAAMLATRRPPTTVDAVHLDDRLAAITEEPVPDTTDARNRAIRHRLTRRLLDDAVLAYDELDDAELAYLTSQRARILGAITEATGLVPEIRAEGIALLDDRGDATDLRIPEEGTDGHLTLLLAEHLARALRARPGTPVPFHELEAHTAELAVRHAAHWRKDATDPANGPTLTADAVGRLAALDLVVVTDAGVLPRPPIARYAVDEPLLPPSLQLFDQDAP</sequence>
<reference evidence="1" key="1">
    <citation type="journal article" date="2014" name="Int. J. Syst. Evol. Microbiol.">
        <title>Complete genome sequence of Corynebacterium casei LMG S-19264T (=DSM 44701T), isolated from a smear-ripened cheese.</title>
        <authorList>
            <consortium name="US DOE Joint Genome Institute (JGI-PGF)"/>
            <person name="Walter F."/>
            <person name="Albersmeier A."/>
            <person name="Kalinowski J."/>
            <person name="Ruckert C."/>
        </authorList>
    </citation>
    <scope>NUCLEOTIDE SEQUENCE</scope>
    <source>
        <strain evidence="1">CGMCC 1.14988</strain>
    </source>
</reference>
<evidence type="ECO:0008006" key="3">
    <source>
        <dbReference type="Google" id="ProtNLM"/>
    </source>
</evidence>
<evidence type="ECO:0000313" key="2">
    <source>
        <dbReference type="Proteomes" id="UP000650511"/>
    </source>
</evidence>